<proteinExistence type="inferred from homology"/>
<evidence type="ECO:0000313" key="12">
    <source>
        <dbReference type="EnsemblMetazoa" id="tetur37g00790.1"/>
    </source>
</evidence>
<evidence type="ECO:0000256" key="6">
    <source>
        <dbReference type="ARBA" id="ARBA00023010"/>
    </source>
</evidence>
<evidence type="ECO:0000256" key="4">
    <source>
        <dbReference type="ARBA" id="ARBA00022816"/>
    </source>
</evidence>
<sequence length="235" mass="26144">MQTNQGEAVDLAGKSTSTNVLPLSSSTTPATNTFTFPLAAKPATTAANTSSLMPQMKAGPEKMTFAKLEDTINRWLDEFTSLENDFHEQAENINVWDSILINNAHKLSQTNEKLDQLKSETAKINNQIDFIQSQQAELEELIKPLEAEKLKLMEGEAISEKDKFYNSIESVNNDLQGIALDIQVIIEQFNSINTIKDVNDPLASIGKILNLHMTLLKYIDEQISTISSPDFARKV</sequence>
<keyword evidence="13" id="KW-1185">Reference proteome</keyword>
<feature type="region of interest" description="Disordered" evidence="10">
    <location>
        <begin position="1"/>
        <end position="26"/>
    </location>
</feature>
<dbReference type="PANTHER" id="PTHR12084:SF0">
    <property type="entry name" value="NUCLEAR PORE GLYCOPROTEIN P62"/>
    <property type="match status" value="1"/>
</dbReference>
<keyword evidence="4" id="KW-0509">mRNA transport</keyword>
<dbReference type="KEGG" id="tut:107370136"/>
<evidence type="ECO:0000256" key="7">
    <source>
        <dbReference type="ARBA" id="ARBA00023132"/>
    </source>
</evidence>
<evidence type="ECO:0000256" key="10">
    <source>
        <dbReference type="SAM" id="MobiDB-lite"/>
    </source>
</evidence>
<dbReference type="EnsemblMetazoa" id="tetur37g00790.1">
    <property type="protein sequence ID" value="tetur37g00790.1"/>
    <property type="gene ID" value="tetur37g00790"/>
</dbReference>
<dbReference type="HOGENOM" id="CLU_025936_2_1_1"/>
<organism evidence="12 13">
    <name type="scientific">Tetranychus urticae</name>
    <name type="common">Two-spotted spider mite</name>
    <dbReference type="NCBI Taxonomy" id="32264"/>
    <lineage>
        <taxon>Eukaryota</taxon>
        <taxon>Metazoa</taxon>
        <taxon>Ecdysozoa</taxon>
        <taxon>Arthropoda</taxon>
        <taxon>Chelicerata</taxon>
        <taxon>Arachnida</taxon>
        <taxon>Acari</taxon>
        <taxon>Acariformes</taxon>
        <taxon>Trombidiformes</taxon>
        <taxon>Prostigmata</taxon>
        <taxon>Eleutherengona</taxon>
        <taxon>Raphignathae</taxon>
        <taxon>Tetranychoidea</taxon>
        <taxon>Tetranychidae</taxon>
        <taxon>Tetranychus</taxon>
    </lineage>
</organism>
<keyword evidence="5" id="KW-0653">Protein transport</keyword>
<dbReference type="EMBL" id="CAEY01001063">
    <property type="status" value="NOT_ANNOTATED_CDS"/>
    <property type="molecule type" value="Genomic_DNA"/>
</dbReference>
<dbReference type="GO" id="GO:0005543">
    <property type="term" value="F:phospholipid binding"/>
    <property type="evidence" value="ECO:0007669"/>
    <property type="project" value="TreeGrafter"/>
</dbReference>
<comment type="subcellular location">
    <subcellularLocation>
        <location evidence="1">Nucleus</location>
        <location evidence="1">Nuclear pore complex</location>
    </subcellularLocation>
</comment>
<gene>
    <name evidence="12" type="primary">107370136</name>
</gene>
<keyword evidence="3" id="KW-0813">Transport</keyword>
<dbReference type="OMA" id="YHMAENI"/>
<comment type="similarity">
    <text evidence="2">Belongs to the nucleoporin NSP1/NUP62 family.</text>
</comment>
<evidence type="ECO:0000256" key="2">
    <source>
        <dbReference type="ARBA" id="ARBA00005911"/>
    </source>
</evidence>
<dbReference type="InterPro" id="IPR007758">
    <property type="entry name" value="Nucleoporin_NSP1_C"/>
</dbReference>
<reference evidence="12" key="2">
    <citation type="submission" date="2015-06" db="UniProtKB">
        <authorList>
            <consortium name="EnsemblMetazoa"/>
        </authorList>
    </citation>
    <scope>IDENTIFICATION</scope>
</reference>
<dbReference type="Pfam" id="PF05064">
    <property type="entry name" value="Nsp1_C"/>
    <property type="match status" value="1"/>
</dbReference>
<evidence type="ECO:0000313" key="13">
    <source>
        <dbReference type="Proteomes" id="UP000015104"/>
    </source>
</evidence>
<feature type="domain" description="Nucleoporin NSP1-like C-terminal" evidence="11">
    <location>
        <begin position="56"/>
        <end position="159"/>
    </location>
</feature>
<dbReference type="GO" id="GO:0044613">
    <property type="term" value="C:nuclear pore central transport channel"/>
    <property type="evidence" value="ECO:0007669"/>
    <property type="project" value="TreeGrafter"/>
</dbReference>
<evidence type="ECO:0000256" key="5">
    <source>
        <dbReference type="ARBA" id="ARBA00022927"/>
    </source>
</evidence>
<evidence type="ECO:0000259" key="11">
    <source>
        <dbReference type="Pfam" id="PF05064"/>
    </source>
</evidence>
<name>T1L450_TETUR</name>
<dbReference type="GO" id="GO:0051028">
    <property type="term" value="P:mRNA transport"/>
    <property type="evidence" value="ECO:0007669"/>
    <property type="project" value="UniProtKB-KW"/>
</dbReference>
<keyword evidence="8" id="KW-0539">Nucleus</keyword>
<dbReference type="AlphaFoldDB" id="T1L450"/>
<dbReference type="PANTHER" id="PTHR12084">
    <property type="entry name" value="NUCLEAR PORE GLYCOPROTEIN P62-RELATED"/>
    <property type="match status" value="1"/>
</dbReference>
<evidence type="ECO:0000256" key="1">
    <source>
        <dbReference type="ARBA" id="ARBA00004567"/>
    </source>
</evidence>
<reference evidence="13" key="1">
    <citation type="submission" date="2011-08" db="EMBL/GenBank/DDBJ databases">
        <authorList>
            <person name="Rombauts S."/>
        </authorList>
    </citation>
    <scope>NUCLEOTIDE SEQUENCE</scope>
    <source>
        <strain evidence="13">London</strain>
    </source>
</reference>
<dbReference type="Proteomes" id="UP000015104">
    <property type="component" value="Unassembled WGS sequence"/>
</dbReference>
<dbReference type="eggNOG" id="KOG2196">
    <property type="taxonomic scope" value="Eukaryota"/>
</dbReference>
<dbReference type="STRING" id="32264.T1L450"/>
<dbReference type="OrthoDB" id="344345at2759"/>
<keyword evidence="6" id="KW-0811">Translocation</keyword>
<accession>T1L450</accession>
<dbReference type="Gene3D" id="1.20.5.170">
    <property type="match status" value="1"/>
</dbReference>
<dbReference type="GO" id="GO:0017056">
    <property type="term" value="F:structural constituent of nuclear pore"/>
    <property type="evidence" value="ECO:0007669"/>
    <property type="project" value="InterPro"/>
</dbReference>
<evidence type="ECO:0000256" key="8">
    <source>
        <dbReference type="ARBA" id="ARBA00023242"/>
    </source>
</evidence>
<dbReference type="GO" id="GO:0006606">
    <property type="term" value="P:protein import into nucleus"/>
    <property type="evidence" value="ECO:0007669"/>
    <property type="project" value="TreeGrafter"/>
</dbReference>
<dbReference type="InterPro" id="IPR026010">
    <property type="entry name" value="NSP1/NUP62"/>
</dbReference>
<dbReference type="GO" id="GO:0006405">
    <property type="term" value="P:RNA export from nucleus"/>
    <property type="evidence" value="ECO:0007669"/>
    <property type="project" value="TreeGrafter"/>
</dbReference>
<feature type="coiled-coil region" evidence="9">
    <location>
        <begin position="65"/>
        <end position="148"/>
    </location>
</feature>
<protein>
    <recommendedName>
        <fullName evidence="11">Nucleoporin NSP1-like C-terminal domain-containing protein</fullName>
    </recommendedName>
</protein>
<evidence type="ECO:0000256" key="3">
    <source>
        <dbReference type="ARBA" id="ARBA00022448"/>
    </source>
</evidence>
<evidence type="ECO:0000256" key="9">
    <source>
        <dbReference type="SAM" id="Coils"/>
    </source>
</evidence>
<feature type="compositionally biased region" description="Polar residues" evidence="10">
    <location>
        <begin position="14"/>
        <end position="26"/>
    </location>
</feature>
<keyword evidence="7" id="KW-0906">Nuclear pore complex</keyword>
<keyword evidence="9" id="KW-0175">Coiled coil</keyword>